<dbReference type="InterPro" id="IPR021283">
    <property type="entry name" value="Phage_Wedge1"/>
</dbReference>
<proteinExistence type="predicted"/>
<organism evidence="1 2">
    <name type="scientific">Serratia fonticola</name>
    <dbReference type="NCBI Taxonomy" id="47917"/>
    <lineage>
        <taxon>Bacteria</taxon>
        <taxon>Pseudomonadati</taxon>
        <taxon>Pseudomonadota</taxon>
        <taxon>Gammaproteobacteria</taxon>
        <taxon>Enterobacterales</taxon>
        <taxon>Yersiniaceae</taxon>
        <taxon>Serratia</taxon>
    </lineage>
</organism>
<dbReference type="RefSeq" id="WP_179252680.1">
    <property type="nucleotide sequence ID" value="NZ_JACBIV010000009.1"/>
</dbReference>
<dbReference type="EMBL" id="JACNYO010000022">
    <property type="protein sequence ID" value="MBC3214223.1"/>
    <property type="molecule type" value="Genomic_DNA"/>
</dbReference>
<gene>
    <name evidence="1" type="ORF">H8J20_18950</name>
</gene>
<dbReference type="Pfam" id="PF11041">
    <property type="entry name" value="Phage_Wedge1"/>
    <property type="match status" value="2"/>
</dbReference>
<protein>
    <submittedName>
        <fullName evidence="1">DUF2612 domain-containing protein</fullName>
    </submittedName>
</protein>
<evidence type="ECO:0000313" key="1">
    <source>
        <dbReference type="EMBL" id="MBC3214223.1"/>
    </source>
</evidence>
<sequence>MFDHKAKVLSRVYWQYKNAPKLLQWLLILPDIAQARIEDQLEKIRNMLNVDTAEGEQLNICGRIAGFRTRPVGRFYPSCDIAEVDDVLFRKMIKAKICKNNGIATLDDVKAAADYILEVETTVLDGQDMTMRMVWQSDAVSVAVQQLVADYDLIPRPQGVGMRKHRVVKYKPFGFGIHNANFNRAPFWYGDGIPPIHYYGQISLRWDGKTLNGQVVVNDLSVDDLDITLVLTDAGGGVTNRYAVTDASGVFSVGNINGQVTVLAKTTLITVLCETLELESAPFNIPA</sequence>
<comment type="caution">
    <text evidence="1">The sequence shown here is derived from an EMBL/GenBank/DDBJ whole genome shotgun (WGS) entry which is preliminary data.</text>
</comment>
<evidence type="ECO:0000313" key="2">
    <source>
        <dbReference type="Proteomes" id="UP000659084"/>
    </source>
</evidence>
<name>A0AAW3WVI9_SERFO</name>
<reference evidence="1" key="1">
    <citation type="submission" date="2020-08" db="EMBL/GenBank/DDBJ databases">
        <title>Food and environmental bacterial isolates.</title>
        <authorList>
            <person name="Richter L."/>
            <person name="Du Plessis E.M."/>
            <person name="Duvenage S."/>
            <person name="Allam M."/>
            <person name="Korsten L."/>
        </authorList>
    </citation>
    <scope>NUCLEOTIDE SEQUENCE</scope>
    <source>
        <strain evidence="1">UPMP2127</strain>
    </source>
</reference>
<dbReference type="Proteomes" id="UP000659084">
    <property type="component" value="Unassembled WGS sequence"/>
</dbReference>
<dbReference type="AlphaFoldDB" id="A0AAW3WVI9"/>
<accession>A0AAW3WVI9</accession>